<evidence type="ECO:0000313" key="4">
    <source>
        <dbReference type="EMBL" id="CAB3380636.1"/>
    </source>
</evidence>
<dbReference type="Pfam" id="PF07896">
    <property type="entry name" value="DUF1674"/>
    <property type="match status" value="1"/>
</dbReference>
<feature type="region of interest" description="Disordered" evidence="3">
    <location>
        <begin position="31"/>
        <end position="125"/>
    </location>
</feature>
<dbReference type="PANTHER" id="PTHR28524">
    <property type="entry name" value="SUCCINATE DEHYDROGENASE ASSEMBLY FACTOR 4, MITOCHONDRIAL"/>
    <property type="match status" value="1"/>
</dbReference>
<dbReference type="EMBL" id="CADEPI010000213">
    <property type="protein sequence ID" value="CAB3380636.1"/>
    <property type="molecule type" value="Genomic_DNA"/>
</dbReference>
<dbReference type="Proteomes" id="UP000494165">
    <property type="component" value="Unassembled WGS sequence"/>
</dbReference>
<dbReference type="AlphaFoldDB" id="A0A8S1DHT1"/>
<proteinExistence type="inferred from homology"/>
<evidence type="ECO:0000256" key="1">
    <source>
        <dbReference type="ARBA" id="ARBA00005701"/>
    </source>
</evidence>
<dbReference type="OrthoDB" id="201362at2759"/>
<organism evidence="4 5">
    <name type="scientific">Cloeon dipterum</name>
    <dbReference type="NCBI Taxonomy" id="197152"/>
    <lineage>
        <taxon>Eukaryota</taxon>
        <taxon>Metazoa</taxon>
        <taxon>Ecdysozoa</taxon>
        <taxon>Arthropoda</taxon>
        <taxon>Hexapoda</taxon>
        <taxon>Insecta</taxon>
        <taxon>Pterygota</taxon>
        <taxon>Palaeoptera</taxon>
        <taxon>Ephemeroptera</taxon>
        <taxon>Pisciforma</taxon>
        <taxon>Baetidae</taxon>
        <taxon>Cloeon</taxon>
    </lineage>
</organism>
<evidence type="ECO:0000313" key="5">
    <source>
        <dbReference type="Proteomes" id="UP000494165"/>
    </source>
</evidence>
<dbReference type="GO" id="GO:0005739">
    <property type="term" value="C:mitochondrion"/>
    <property type="evidence" value="ECO:0007669"/>
    <property type="project" value="TreeGrafter"/>
</dbReference>
<feature type="compositionally biased region" description="Basic and acidic residues" evidence="3">
    <location>
        <begin position="112"/>
        <end position="125"/>
    </location>
</feature>
<evidence type="ECO:0000256" key="2">
    <source>
        <dbReference type="ARBA" id="ARBA00022170"/>
    </source>
</evidence>
<keyword evidence="5" id="KW-1185">Reference proteome</keyword>
<evidence type="ECO:0000256" key="3">
    <source>
        <dbReference type="SAM" id="MobiDB-lite"/>
    </source>
</evidence>
<name>A0A8S1DHT1_9INSE</name>
<accession>A0A8S1DHT1</accession>
<comment type="similarity">
    <text evidence="1">Belongs to the SDHAF4 family.</text>
</comment>
<dbReference type="PANTHER" id="PTHR28524:SF3">
    <property type="entry name" value="SUCCINATE DEHYDROGENASE ASSEMBLY FACTOR 4, MITOCHONDRIAL"/>
    <property type="match status" value="1"/>
</dbReference>
<feature type="compositionally biased region" description="Basic and acidic residues" evidence="3">
    <location>
        <begin position="70"/>
        <end position="87"/>
    </location>
</feature>
<comment type="caution">
    <text evidence="4">The sequence shown here is derived from an EMBL/GenBank/DDBJ whole genome shotgun (WGS) entry which is preliminary data.</text>
</comment>
<reference evidence="4 5" key="1">
    <citation type="submission" date="2020-04" db="EMBL/GenBank/DDBJ databases">
        <authorList>
            <person name="Alioto T."/>
            <person name="Alioto T."/>
            <person name="Gomez Garrido J."/>
        </authorList>
    </citation>
    <scope>NUCLEOTIDE SEQUENCE [LARGE SCALE GENOMIC DNA]</scope>
</reference>
<protein>
    <recommendedName>
        <fullName evidence="2">Succinate dehydrogenase assembly factor 4, mitochondrial</fullName>
    </recommendedName>
</protein>
<gene>
    <name evidence="4" type="ORF">CLODIP_2_CD11842</name>
</gene>
<dbReference type="InterPro" id="IPR012875">
    <property type="entry name" value="SDHF4"/>
</dbReference>
<dbReference type="GO" id="GO:0034553">
    <property type="term" value="P:mitochondrial respiratory chain complex II assembly"/>
    <property type="evidence" value="ECO:0007669"/>
    <property type="project" value="TreeGrafter"/>
</dbReference>
<sequence length="125" mass="13962">MNCLRPPMVVLSRLSRTMDLQAGSLTVLFRQESTSSKKGSFFPPARPMGPNPKKQEEMAKKLRAKTPIGRLDEPEEGAKHPHQEKDPLPPFPNDTNPKTGEVGGPRGPEPTRFGDWERKGRVSDF</sequence>